<name>A0A1C6RK76_9ACTN</name>
<dbReference type="Proteomes" id="UP000198906">
    <property type="component" value="Unassembled WGS sequence"/>
</dbReference>
<accession>A0A1C6RK76</accession>
<dbReference type="AlphaFoldDB" id="A0A1C6RK76"/>
<dbReference type="EMBL" id="FMHU01000001">
    <property type="protein sequence ID" value="SCL17550.1"/>
    <property type="molecule type" value="Genomic_DNA"/>
</dbReference>
<protein>
    <submittedName>
        <fullName evidence="1">Uncharacterized protein</fullName>
    </submittedName>
</protein>
<proteinExistence type="predicted"/>
<sequence>MSYGLRWARSRSPELIHAHHQRPSLCRVLCLVKPVQCPTDVRDENGLGTLDRPVDQALDRVPAEDFLDALVDVEALFIRIGREVGGDCHRFG</sequence>
<organism evidence="1 2">
    <name type="scientific">Micromonospora inyonensis</name>
    <dbReference type="NCBI Taxonomy" id="47866"/>
    <lineage>
        <taxon>Bacteria</taxon>
        <taxon>Bacillati</taxon>
        <taxon>Actinomycetota</taxon>
        <taxon>Actinomycetes</taxon>
        <taxon>Micromonosporales</taxon>
        <taxon>Micromonosporaceae</taxon>
        <taxon>Micromonospora</taxon>
    </lineage>
</organism>
<reference evidence="2" key="1">
    <citation type="submission" date="2016-06" db="EMBL/GenBank/DDBJ databases">
        <authorList>
            <person name="Varghese N."/>
        </authorList>
    </citation>
    <scope>NUCLEOTIDE SEQUENCE [LARGE SCALE GENOMIC DNA]</scope>
    <source>
        <strain evidence="2">DSM 46123</strain>
    </source>
</reference>
<dbReference type="STRING" id="47866.GA0074694_2047"/>
<evidence type="ECO:0000313" key="2">
    <source>
        <dbReference type="Proteomes" id="UP000198906"/>
    </source>
</evidence>
<evidence type="ECO:0000313" key="1">
    <source>
        <dbReference type="EMBL" id="SCL17550.1"/>
    </source>
</evidence>
<keyword evidence="2" id="KW-1185">Reference proteome</keyword>
<dbReference type="RefSeq" id="WP_176737843.1">
    <property type="nucleotide sequence ID" value="NZ_FMHU01000001.1"/>
</dbReference>
<gene>
    <name evidence="1" type="ORF">GA0074694_2047</name>
</gene>